<proteinExistence type="inferred from homology"/>
<feature type="chain" id="PRO_5038163041" description="UDP-glucuronosyltransferase" evidence="5">
    <location>
        <begin position="21"/>
        <end position="513"/>
    </location>
</feature>
<dbReference type="Gene3D" id="3.40.50.2000">
    <property type="entry name" value="Glycogen Phosphorylase B"/>
    <property type="match status" value="2"/>
</dbReference>
<dbReference type="PROSITE" id="PS00375">
    <property type="entry name" value="UDPGT"/>
    <property type="match status" value="1"/>
</dbReference>
<evidence type="ECO:0000256" key="5">
    <source>
        <dbReference type="RuleBase" id="RU362059"/>
    </source>
</evidence>
<keyword evidence="5" id="KW-1133">Transmembrane helix</keyword>
<accession>A0A921ZNM2</accession>
<feature type="signal peptide" evidence="5">
    <location>
        <begin position="1"/>
        <end position="20"/>
    </location>
</feature>
<gene>
    <name evidence="6" type="ORF">O3G_MSEX012077</name>
</gene>
<dbReference type="InterPro" id="IPR002213">
    <property type="entry name" value="UDP_glucos_trans"/>
</dbReference>
<dbReference type="GO" id="GO:0016020">
    <property type="term" value="C:membrane"/>
    <property type="evidence" value="ECO:0007669"/>
    <property type="project" value="UniProtKB-SubCell"/>
</dbReference>
<evidence type="ECO:0000256" key="4">
    <source>
        <dbReference type="RuleBase" id="RU003718"/>
    </source>
</evidence>
<dbReference type="EMBL" id="JH668683">
    <property type="protein sequence ID" value="KAG6460586.1"/>
    <property type="molecule type" value="Genomic_DNA"/>
</dbReference>
<reference evidence="6" key="2">
    <citation type="submission" date="2020-12" db="EMBL/GenBank/DDBJ databases">
        <authorList>
            <person name="Kanost M."/>
        </authorList>
    </citation>
    <scope>NUCLEOTIDE SEQUENCE</scope>
</reference>
<keyword evidence="5" id="KW-0472">Membrane</keyword>
<keyword evidence="5" id="KW-0812">Transmembrane</keyword>
<dbReference type="PANTHER" id="PTHR48043:SF159">
    <property type="entry name" value="EG:EG0003.4 PROTEIN-RELATED"/>
    <property type="match status" value="1"/>
</dbReference>
<evidence type="ECO:0000256" key="2">
    <source>
        <dbReference type="ARBA" id="ARBA00022676"/>
    </source>
</evidence>
<keyword evidence="2 4" id="KW-0328">Glycosyltransferase</keyword>
<protein>
    <recommendedName>
        <fullName evidence="5">UDP-glucuronosyltransferase</fullName>
        <ecNumber evidence="5">2.4.1.17</ecNumber>
    </recommendedName>
</protein>
<feature type="transmembrane region" description="Helical" evidence="5">
    <location>
        <begin position="478"/>
        <end position="497"/>
    </location>
</feature>
<dbReference type="AlphaFoldDB" id="A0A921ZNM2"/>
<dbReference type="EC" id="2.4.1.17" evidence="5"/>
<evidence type="ECO:0000313" key="7">
    <source>
        <dbReference type="Proteomes" id="UP000791440"/>
    </source>
</evidence>
<dbReference type="InterPro" id="IPR035595">
    <property type="entry name" value="UDP_glycos_trans_CS"/>
</dbReference>
<keyword evidence="3 4" id="KW-0808">Transferase</keyword>
<reference evidence="6" key="1">
    <citation type="journal article" date="2016" name="Insect Biochem. Mol. Biol.">
        <title>Multifaceted biological insights from a draft genome sequence of the tobacco hornworm moth, Manduca sexta.</title>
        <authorList>
            <person name="Kanost M.R."/>
            <person name="Arrese E.L."/>
            <person name="Cao X."/>
            <person name="Chen Y.R."/>
            <person name="Chellapilla S."/>
            <person name="Goldsmith M.R."/>
            <person name="Grosse-Wilde E."/>
            <person name="Heckel D.G."/>
            <person name="Herndon N."/>
            <person name="Jiang H."/>
            <person name="Papanicolaou A."/>
            <person name="Qu J."/>
            <person name="Soulages J.L."/>
            <person name="Vogel H."/>
            <person name="Walters J."/>
            <person name="Waterhouse R.M."/>
            <person name="Ahn S.J."/>
            <person name="Almeida F.C."/>
            <person name="An C."/>
            <person name="Aqrawi P."/>
            <person name="Bretschneider A."/>
            <person name="Bryant W.B."/>
            <person name="Bucks S."/>
            <person name="Chao H."/>
            <person name="Chevignon G."/>
            <person name="Christen J.M."/>
            <person name="Clarke D.F."/>
            <person name="Dittmer N.T."/>
            <person name="Ferguson L.C.F."/>
            <person name="Garavelou S."/>
            <person name="Gordon K.H.J."/>
            <person name="Gunaratna R.T."/>
            <person name="Han Y."/>
            <person name="Hauser F."/>
            <person name="He Y."/>
            <person name="Heidel-Fischer H."/>
            <person name="Hirsh A."/>
            <person name="Hu Y."/>
            <person name="Jiang H."/>
            <person name="Kalra D."/>
            <person name="Klinner C."/>
            <person name="Konig C."/>
            <person name="Kovar C."/>
            <person name="Kroll A.R."/>
            <person name="Kuwar S.S."/>
            <person name="Lee S.L."/>
            <person name="Lehman R."/>
            <person name="Li K."/>
            <person name="Li Z."/>
            <person name="Liang H."/>
            <person name="Lovelace S."/>
            <person name="Lu Z."/>
            <person name="Mansfield J.H."/>
            <person name="McCulloch K.J."/>
            <person name="Mathew T."/>
            <person name="Morton B."/>
            <person name="Muzny D.M."/>
            <person name="Neunemann D."/>
            <person name="Ongeri F."/>
            <person name="Pauchet Y."/>
            <person name="Pu L.L."/>
            <person name="Pyrousis I."/>
            <person name="Rao X.J."/>
            <person name="Redding A."/>
            <person name="Roesel C."/>
            <person name="Sanchez-Gracia A."/>
            <person name="Schaack S."/>
            <person name="Shukla A."/>
            <person name="Tetreau G."/>
            <person name="Wang Y."/>
            <person name="Xiong G.H."/>
            <person name="Traut W."/>
            <person name="Walsh T.K."/>
            <person name="Worley K.C."/>
            <person name="Wu D."/>
            <person name="Wu W."/>
            <person name="Wu Y.Q."/>
            <person name="Zhang X."/>
            <person name="Zou Z."/>
            <person name="Zucker H."/>
            <person name="Briscoe A.D."/>
            <person name="Burmester T."/>
            <person name="Clem R.J."/>
            <person name="Feyereisen R."/>
            <person name="Grimmelikhuijzen C.J.P."/>
            <person name="Hamodrakas S.J."/>
            <person name="Hansson B.S."/>
            <person name="Huguet E."/>
            <person name="Jermiin L.S."/>
            <person name="Lan Q."/>
            <person name="Lehman H.K."/>
            <person name="Lorenzen M."/>
            <person name="Merzendorfer H."/>
            <person name="Michalopoulos I."/>
            <person name="Morton D.B."/>
            <person name="Muthukrishnan S."/>
            <person name="Oakeshott J.G."/>
            <person name="Palmer W."/>
            <person name="Park Y."/>
            <person name="Passarelli A.L."/>
            <person name="Rozas J."/>
            <person name="Schwartz L.M."/>
            <person name="Smith W."/>
            <person name="Southgate A."/>
            <person name="Vilcinskas A."/>
            <person name="Vogt R."/>
            <person name="Wang P."/>
            <person name="Werren J."/>
            <person name="Yu X.Q."/>
            <person name="Zhou J.J."/>
            <person name="Brown S.J."/>
            <person name="Scherer S.E."/>
            <person name="Richards S."/>
            <person name="Blissard G.W."/>
        </authorList>
    </citation>
    <scope>NUCLEOTIDE SEQUENCE</scope>
</reference>
<comment type="caution">
    <text evidence="6">The sequence shown here is derived from an EMBL/GenBank/DDBJ whole genome shotgun (WGS) entry which is preliminary data.</text>
</comment>
<dbReference type="PANTHER" id="PTHR48043">
    <property type="entry name" value="EG:EG0003.4 PROTEIN-RELATED"/>
    <property type="match status" value="1"/>
</dbReference>
<organism evidence="6 7">
    <name type="scientific">Manduca sexta</name>
    <name type="common">Tobacco hawkmoth</name>
    <name type="synonym">Tobacco hornworm</name>
    <dbReference type="NCBI Taxonomy" id="7130"/>
    <lineage>
        <taxon>Eukaryota</taxon>
        <taxon>Metazoa</taxon>
        <taxon>Ecdysozoa</taxon>
        <taxon>Arthropoda</taxon>
        <taxon>Hexapoda</taxon>
        <taxon>Insecta</taxon>
        <taxon>Pterygota</taxon>
        <taxon>Neoptera</taxon>
        <taxon>Endopterygota</taxon>
        <taxon>Lepidoptera</taxon>
        <taxon>Glossata</taxon>
        <taxon>Ditrysia</taxon>
        <taxon>Bombycoidea</taxon>
        <taxon>Sphingidae</taxon>
        <taxon>Sphinginae</taxon>
        <taxon>Sphingini</taxon>
        <taxon>Manduca</taxon>
    </lineage>
</organism>
<evidence type="ECO:0000313" key="6">
    <source>
        <dbReference type="EMBL" id="KAG6460586.1"/>
    </source>
</evidence>
<keyword evidence="5" id="KW-0732">Signal</keyword>
<dbReference type="FunFam" id="3.40.50.2000:FF:000050">
    <property type="entry name" value="UDP-glucuronosyltransferase"/>
    <property type="match status" value="1"/>
</dbReference>
<comment type="subcellular location">
    <subcellularLocation>
        <location evidence="5">Membrane</location>
        <topology evidence="5">Single-pass membrane protein</topology>
    </subcellularLocation>
</comment>
<dbReference type="SUPFAM" id="SSF53756">
    <property type="entry name" value="UDP-Glycosyltransferase/glycogen phosphorylase"/>
    <property type="match status" value="1"/>
</dbReference>
<dbReference type="GO" id="GO:0015020">
    <property type="term" value="F:glucuronosyltransferase activity"/>
    <property type="evidence" value="ECO:0007669"/>
    <property type="project" value="UniProtKB-EC"/>
</dbReference>
<dbReference type="OrthoDB" id="5835829at2759"/>
<evidence type="ECO:0000256" key="1">
    <source>
        <dbReference type="ARBA" id="ARBA00009995"/>
    </source>
</evidence>
<sequence>MLLRLFIFTIITVLFCENEAAKILAVFPMPSISHQVTFRPLTHELARRGHEVTVITTDPAFAKGEAPKNLREIDVHDAAYNLWKKSLGSFATGKIEDQTNMSLQLFSSIFESELQTPQVQELIKNRNETFDLLILELCVTLTLGFTHIFKAPVILASSLGGVPHTYNIFGSPSHPIIYSTLTTFKINNKTVFDKLIDLFLYIYGFYTFRNLELFNNAILKKYLGNDTPTLTELSDNIHMIFLNVHPIWDDNRPVPPNVVYIGGIHLKPPKELPEDLKSYLDSSKYGVIFFSLGTNVRSSSLPQEILQTILKVFSELPYDILWKWDEDEMLDKPKNVRTKKWLPQPDLLRHPKVKLFITQGGIQSTDEAITAGVPLLGIPMMADQWFNVERYVQLKIGVRLDLNDITQDTLKNAINTVIEDGSYRRNIEKLRDVVHDQRQGPLELAVWWTEHVLRHGGARHLRSPAANMSWTQYYEIQLLSILLAGLIIVVSSVIFILRRCVRIFKISIKTKTS</sequence>
<dbReference type="InterPro" id="IPR050271">
    <property type="entry name" value="UDP-glycosyltransferase"/>
</dbReference>
<name>A0A921ZNM2_MANSE</name>
<comment type="catalytic activity">
    <reaction evidence="5">
        <text>glucuronate acceptor + UDP-alpha-D-glucuronate = acceptor beta-D-glucuronoside + UDP + H(+)</text>
        <dbReference type="Rhea" id="RHEA:21032"/>
        <dbReference type="ChEBI" id="CHEBI:15378"/>
        <dbReference type="ChEBI" id="CHEBI:58052"/>
        <dbReference type="ChEBI" id="CHEBI:58223"/>
        <dbReference type="ChEBI" id="CHEBI:132367"/>
        <dbReference type="ChEBI" id="CHEBI:132368"/>
        <dbReference type="EC" id="2.4.1.17"/>
    </reaction>
</comment>
<dbReference type="CDD" id="cd03784">
    <property type="entry name" value="GT1_Gtf-like"/>
    <property type="match status" value="1"/>
</dbReference>
<dbReference type="Proteomes" id="UP000791440">
    <property type="component" value="Unassembled WGS sequence"/>
</dbReference>
<comment type="similarity">
    <text evidence="1 4">Belongs to the UDP-glycosyltransferase family.</text>
</comment>
<evidence type="ECO:0000256" key="3">
    <source>
        <dbReference type="ARBA" id="ARBA00022679"/>
    </source>
</evidence>
<keyword evidence="7" id="KW-1185">Reference proteome</keyword>
<dbReference type="Pfam" id="PF00201">
    <property type="entry name" value="UDPGT"/>
    <property type="match status" value="1"/>
</dbReference>